<keyword evidence="3" id="KW-1185">Reference proteome</keyword>
<organism evidence="2 3">
    <name type="scientific">Anoxybacter fermentans</name>
    <dbReference type="NCBI Taxonomy" id="1323375"/>
    <lineage>
        <taxon>Bacteria</taxon>
        <taxon>Bacillati</taxon>
        <taxon>Bacillota</taxon>
        <taxon>Clostridia</taxon>
        <taxon>Halanaerobiales</taxon>
        <taxon>Anoxybacter</taxon>
    </lineage>
</organism>
<dbReference type="EMBL" id="CP016379">
    <property type="protein sequence ID" value="AZR74026.1"/>
    <property type="molecule type" value="Genomic_DNA"/>
</dbReference>
<accession>A0A3S9T092</accession>
<proteinExistence type="predicted"/>
<evidence type="ECO:0000256" key="1">
    <source>
        <dbReference type="SAM" id="Coils"/>
    </source>
</evidence>
<evidence type="ECO:0008006" key="4">
    <source>
        <dbReference type="Google" id="ProtNLM"/>
    </source>
</evidence>
<sequence length="750" mass="89761">MKDFIAELHDIGKLVHDDVKNQVKDKIKDKVKGKVDAKAWKGHVFVDFPFSEFGFEISKDPSPSWWGQYHHYKLNKVSIDEIDINEWNQLSIPEEYIQDVFLLKLADHLASSISRVVEKVLDSNDVLKNNGVLKLWNKKPQKNWAAFNDINDLKVLFDEIQNCDSGDDFLEKYRKNLLLTPEDKSFPRNVTTLYTHVELVGKIYRVLKKYSTLICDENGLISIKFDEKELKTVNEAERGNKSWEAKIVKCWIKFPHSFVRLRDINLLRKRDELLKKVKERYNDEILFSTSDFLTLFVPKSINLKEIFKDFLDWGFYVEVIEIIANLGKLDSILDRKIFKARKQEKKNENQKAEISNNTKVYKKYFQQILPDKIMPICDICQQNYVIEKRDENKEDIKEWVCEKCKSIRKYGEPFREYGEIWDKEGVKVCWFKFSLDQKKLENWLQKAFNDYIRDYPDYVKEFVESELEKIENELQSRNEELRKVLEKKDELKKKVKKSNDENERRMIGLEINKQRVLRKEIQEKIDELENNKKNLKTKLVINFDYKDFQENFRPLALQMDFINDYKELLKEFWEKFGDENDIKRPISDYNELGVFKFTPELLRKVIDSYIDLFDKYFPDCIGDQTCPISFSLSISNIKYPIREHWRYFESEDKSFINIQYYPVFEEKYAKKEVEEIKTKLINSNVSQSYLYNLIQMSESLKALKSDVYVMIKILENRDKYKEPYELYVQGINPSKFLNLYRILKGAKDNE</sequence>
<keyword evidence="1" id="KW-0175">Coiled coil</keyword>
<dbReference type="Proteomes" id="UP000267250">
    <property type="component" value="Chromosome"/>
</dbReference>
<dbReference type="AlphaFoldDB" id="A0A3S9T092"/>
<protein>
    <recommendedName>
        <fullName evidence="4">CRISPR-associated protein Csx11</fullName>
    </recommendedName>
</protein>
<name>A0A3S9T092_9FIRM</name>
<evidence type="ECO:0000313" key="3">
    <source>
        <dbReference type="Proteomes" id="UP000267250"/>
    </source>
</evidence>
<dbReference type="KEGG" id="aft:BBF96_11850"/>
<feature type="coiled-coil region" evidence="1">
    <location>
        <begin position="460"/>
        <end position="538"/>
    </location>
</feature>
<dbReference type="RefSeq" id="WP_127017373.1">
    <property type="nucleotide sequence ID" value="NZ_CP016379.1"/>
</dbReference>
<gene>
    <name evidence="2" type="ORF">BBF96_11850</name>
</gene>
<reference evidence="2 3" key="1">
    <citation type="submission" date="2016-07" db="EMBL/GenBank/DDBJ databases">
        <title>Genome and transcriptome analysis of iron-reducing fermentative bacteria Anoxybacter fermentans.</title>
        <authorList>
            <person name="Zeng X."/>
            <person name="Shao Z."/>
        </authorList>
    </citation>
    <scope>NUCLEOTIDE SEQUENCE [LARGE SCALE GENOMIC DNA]</scope>
    <source>
        <strain evidence="2 3">DY22613</strain>
    </source>
</reference>
<evidence type="ECO:0000313" key="2">
    <source>
        <dbReference type="EMBL" id="AZR74026.1"/>
    </source>
</evidence>